<dbReference type="RefSeq" id="XP_044562188.1">
    <property type="nucleotide sequence ID" value="XM_044706774.1"/>
</dbReference>
<reference evidence="1 2" key="1">
    <citation type="journal article" date="2019" name="Sci. Rep.">
        <title>Nanopore sequencing improves the draft genome of the human pathogenic amoeba Naegleria fowleri.</title>
        <authorList>
            <person name="Liechti N."/>
            <person name="Schurch N."/>
            <person name="Bruggmann R."/>
            <person name="Wittwer M."/>
        </authorList>
    </citation>
    <scope>NUCLEOTIDE SEQUENCE [LARGE SCALE GENOMIC DNA]</scope>
    <source>
        <strain evidence="1 2">ATCC 30894</strain>
    </source>
</reference>
<evidence type="ECO:0000313" key="2">
    <source>
        <dbReference type="Proteomes" id="UP000444721"/>
    </source>
</evidence>
<sequence length="184" mass="21755">MIKVKAPLPFLKELNCELMDVPGLNSGSHSKIFERLALKAGKLSDRILIFPNNMISEFPTDYFELMGRIFADKDIQRNPKTFCYCFGGITINEEKASKEFLGCLSKKKRQKFEKTFRKYLSDFFDYKFDDTPNEKPVNGQVEFVESKKRMLEFLNDQFMIIPIPNTKYVQFEREFHYTRSSERH</sequence>
<proteinExistence type="predicted"/>
<keyword evidence="2" id="KW-1185">Reference proteome</keyword>
<organism evidence="1 2">
    <name type="scientific">Naegleria fowleri</name>
    <name type="common">Brain eating amoeba</name>
    <dbReference type="NCBI Taxonomy" id="5763"/>
    <lineage>
        <taxon>Eukaryota</taxon>
        <taxon>Discoba</taxon>
        <taxon>Heterolobosea</taxon>
        <taxon>Tetramitia</taxon>
        <taxon>Eutetramitia</taxon>
        <taxon>Vahlkampfiidae</taxon>
        <taxon>Naegleria</taxon>
    </lineage>
</organism>
<evidence type="ECO:0000313" key="1">
    <source>
        <dbReference type="EMBL" id="KAF0977475.1"/>
    </source>
</evidence>
<dbReference type="VEuPathDB" id="AmoebaDB:FDP41_003467"/>
<protein>
    <submittedName>
        <fullName evidence="1">Uncharacterized protein</fullName>
    </submittedName>
</protein>
<accession>A0A6A5BVV8</accession>
<dbReference type="EMBL" id="VFQX01000034">
    <property type="protein sequence ID" value="KAF0977475.1"/>
    <property type="molecule type" value="Genomic_DNA"/>
</dbReference>
<dbReference type="AlphaFoldDB" id="A0A6A5BVV8"/>
<gene>
    <name evidence="1" type="ORF">FDP41_003467</name>
</gene>
<dbReference type="Proteomes" id="UP000444721">
    <property type="component" value="Unassembled WGS sequence"/>
</dbReference>
<dbReference type="VEuPathDB" id="AmoebaDB:NfTy_071110"/>
<dbReference type="GeneID" id="68110685"/>
<dbReference type="VEuPathDB" id="AmoebaDB:NF0063310"/>
<comment type="caution">
    <text evidence="1">The sequence shown here is derived from an EMBL/GenBank/DDBJ whole genome shotgun (WGS) entry which is preliminary data.</text>
</comment>
<name>A0A6A5BVV8_NAEFO</name>